<dbReference type="Proteomes" id="UP000029964">
    <property type="component" value="Unassembled WGS sequence"/>
</dbReference>
<keyword evidence="3" id="KW-1185">Reference proteome</keyword>
<evidence type="ECO:0000313" key="3">
    <source>
        <dbReference type="Proteomes" id="UP000029964"/>
    </source>
</evidence>
<proteinExistence type="predicted"/>
<sequence>MSPRFRNGASPAAPGPNGSGAVLLVPSSSFPNLRFRTLTGRSLAPHSTAALGSGGLGHENL</sequence>
<feature type="region of interest" description="Disordered" evidence="1">
    <location>
        <begin position="41"/>
        <end position="61"/>
    </location>
</feature>
<comment type="caution">
    <text evidence="2">The sequence shown here is derived from an EMBL/GenBank/DDBJ whole genome shotgun (WGS) entry which is preliminary data.</text>
</comment>
<gene>
    <name evidence="2" type="ORF">ACRE_040780</name>
</gene>
<dbReference type="HOGENOM" id="CLU_2922059_0_0_1"/>
<name>A0A086T703_HAPC1</name>
<feature type="compositionally biased region" description="Gly residues" evidence="1">
    <location>
        <begin position="52"/>
        <end position="61"/>
    </location>
</feature>
<dbReference type="AlphaFoldDB" id="A0A086T703"/>
<protein>
    <submittedName>
        <fullName evidence="2">Uncharacterized protein</fullName>
    </submittedName>
</protein>
<accession>A0A086T703</accession>
<organism evidence="2 3">
    <name type="scientific">Hapsidospora chrysogenum (strain ATCC 11550 / CBS 779.69 / DSM 880 / IAM 14645 / JCM 23072 / IMI 49137)</name>
    <name type="common">Acremonium chrysogenum</name>
    <dbReference type="NCBI Taxonomy" id="857340"/>
    <lineage>
        <taxon>Eukaryota</taxon>
        <taxon>Fungi</taxon>
        <taxon>Dikarya</taxon>
        <taxon>Ascomycota</taxon>
        <taxon>Pezizomycotina</taxon>
        <taxon>Sordariomycetes</taxon>
        <taxon>Hypocreomycetidae</taxon>
        <taxon>Hypocreales</taxon>
        <taxon>Bionectriaceae</taxon>
        <taxon>Hapsidospora</taxon>
    </lineage>
</organism>
<evidence type="ECO:0000313" key="2">
    <source>
        <dbReference type="EMBL" id="KFH45135.1"/>
    </source>
</evidence>
<evidence type="ECO:0000256" key="1">
    <source>
        <dbReference type="SAM" id="MobiDB-lite"/>
    </source>
</evidence>
<dbReference type="EMBL" id="JPKY01000037">
    <property type="protein sequence ID" value="KFH45135.1"/>
    <property type="molecule type" value="Genomic_DNA"/>
</dbReference>
<feature type="region of interest" description="Disordered" evidence="1">
    <location>
        <begin position="1"/>
        <end position="23"/>
    </location>
</feature>
<reference evidence="3" key="1">
    <citation type="journal article" date="2014" name="Genome Announc.">
        <title>Genome sequence and annotation of Acremonium chrysogenum, producer of the beta-lactam antibiotic cephalosporin C.</title>
        <authorList>
            <person name="Terfehr D."/>
            <person name="Dahlmann T.A."/>
            <person name="Specht T."/>
            <person name="Zadra I."/>
            <person name="Kuernsteiner H."/>
            <person name="Kueck U."/>
        </authorList>
    </citation>
    <scope>NUCLEOTIDE SEQUENCE [LARGE SCALE GENOMIC DNA]</scope>
    <source>
        <strain evidence="3">ATCC 11550 / CBS 779.69 / DSM 880 / IAM 14645 / JCM 23072 / IMI 49137</strain>
    </source>
</reference>